<dbReference type="EMBL" id="CP045226">
    <property type="protein sequence ID" value="QFS45648.1"/>
    <property type="molecule type" value="Genomic_DNA"/>
</dbReference>
<dbReference type="Proteomes" id="UP000326678">
    <property type="component" value="Chromosome Gxm1"/>
</dbReference>
<sequence length="53" mass="5842">MKQRGLLTLGEASANAKRLQKLGVCFPISYCTKTEGLPSGYRKERKGREGKNA</sequence>
<evidence type="ECO:0000313" key="2">
    <source>
        <dbReference type="EMBL" id="QFS45648.1"/>
    </source>
</evidence>
<gene>
    <name evidence="2" type="ORF">GXM_03125</name>
</gene>
<keyword evidence="3" id="KW-1185">Reference proteome</keyword>
<dbReference type="KEGG" id="nsh:GXM_03125"/>
<evidence type="ECO:0000313" key="3">
    <source>
        <dbReference type="Proteomes" id="UP000326678"/>
    </source>
</evidence>
<feature type="region of interest" description="Disordered" evidence="1">
    <location>
        <begin position="34"/>
        <end position="53"/>
    </location>
</feature>
<protein>
    <submittedName>
        <fullName evidence="2">Uncharacterized protein</fullName>
    </submittedName>
</protein>
<name>A0A5P8VYZ0_9NOSO</name>
<dbReference type="AlphaFoldDB" id="A0A5P8VYZ0"/>
<accession>A0A5P8VYZ0</accession>
<evidence type="ECO:0000256" key="1">
    <source>
        <dbReference type="SAM" id="MobiDB-lite"/>
    </source>
</evidence>
<organism evidence="2 3">
    <name type="scientific">Nostoc sphaeroides CCNUC1</name>
    <dbReference type="NCBI Taxonomy" id="2653204"/>
    <lineage>
        <taxon>Bacteria</taxon>
        <taxon>Bacillati</taxon>
        <taxon>Cyanobacteriota</taxon>
        <taxon>Cyanophyceae</taxon>
        <taxon>Nostocales</taxon>
        <taxon>Nostocaceae</taxon>
        <taxon>Nostoc</taxon>
    </lineage>
</organism>
<reference evidence="2 3" key="1">
    <citation type="submission" date="2019-10" db="EMBL/GenBank/DDBJ databases">
        <title>Genomic and transcriptomic insights into the perfect genentic adaptation of a filamentous nitrogen-fixing cyanobacterium to rice fields.</title>
        <authorList>
            <person name="Chen Z."/>
        </authorList>
    </citation>
    <scope>NUCLEOTIDE SEQUENCE [LARGE SCALE GENOMIC DNA]</scope>
    <source>
        <strain evidence="2">CCNUC1</strain>
    </source>
</reference>
<proteinExistence type="predicted"/>